<evidence type="ECO:0000313" key="7">
    <source>
        <dbReference type="Proteomes" id="UP001162793"/>
    </source>
</evidence>
<evidence type="ECO:0000256" key="5">
    <source>
        <dbReference type="HAMAP-Rule" id="MF_00601"/>
    </source>
</evidence>
<evidence type="ECO:0000313" key="6">
    <source>
        <dbReference type="EMBL" id="MCP1170931.1"/>
    </source>
</evidence>
<feature type="binding site" evidence="5">
    <location>
        <position position="179"/>
    </location>
    <ligand>
        <name>adenosylcob(III)alamin</name>
        <dbReference type="ChEBI" id="CHEBI:18408"/>
    </ligand>
</feature>
<evidence type="ECO:0000256" key="1">
    <source>
        <dbReference type="ARBA" id="ARBA00022628"/>
    </source>
</evidence>
<keyword evidence="1 5" id="KW-0846">Cobalamin</keyword>
<dbReference type="InterPro" id="IPR009246">
    <property type="entry name" value="EutC"/>
</dbReference>
<dbReference type="GO" id="GO:0008851">
    <property type="term" value="F:ethanolamine ammonia-lyase activity"/>
    <property type="evidence" value="ECO:0007669"/>
    <property type="project" value="UniProtKB-UniRule"/>
</dbReference>
<keyword evidence="2 5" id="KW-0456">Lyase</keyword>
<comment type="subcellular location">
    <subcellularLocation>
        <location evidence="5">Bacterial microcompartment</location>
    </subcellularLocation>
</comment>
<dbReference type="PANTHER" id="PTHR39330:SF1">
    <property type="entry name" value="ETHANOLAMINE AMMONIA-LYASE SMALL SUBUNIT"/>
    <property type="match status" value="1"/>
</dbReference>
<dbReference type="InterPro" id="IPR042255">
    <property type="entry name" value="EutC_N"/>
</dbReference>
<dbReference type="NCBIfam" id="NF003971">
    <property type="entry name" value="PRK05465.1"/>
    <property type="match status" value="1"/>
</dbReference>
<dbReference type="AlphaFoldDB" id="A0AA41WMH1"/>
<comment type="subunit">
    <text evidence="5">The basic unit is a heterodimer which dimerizes to form tetramers. The heterotetramers trimerize; 6 large subunits form a core ring with 6 small subunits projecting outwards.</text>
</comment>
<keyword evidence="7" id="KW-1185">Reference proteome</keyword>
<dbReference type="PIRSF" id="PIRSF018982">
    <property type="entry name" value="EutC"/>
    <property type="match status" value="1"/>
</dbReference>
<dbReference type="PANTHER" id="PTHR39330">
    <property type="entry name" value="ETHANOLAMINE AMMONIA-LYASE LIGHT CHAIN"/>
    <property type="match status" value="1"/>
</dbReference>
<evidence type="ECO:0000256" key="3">
    <source>
        <dbReference type="ARBA" id="ARBA00023285"/>
    </source>
</evidence>
<comment type="cofactor">
    <cofactor evidence="5">
        <name>adenosylcob(III)alamin</name>
        <dbReference type="ChEBI" id="CHEBI:18408"/>
    </cofactor>
    <text evidence="5">Binds between the large and small subunits.</text>
</comment>
<comment type="catalytic activity">
    <reaction evidence="5">
        <text>ethanolamine = acetaldehyde + NH4(+)</text>
        <dbReference type="Rhea" id="RHEA:15313"/>
        <dbReference type="ChEBI" id="CHEBI:15343"/>
        <dbReference type="ChEBI" id="CHEBI:28938"/>
        <dbReference type="ChEBI" id="CHEBI:57603"/>
        <dbReference type="EC" id="4.3.1.7"/>
    </reaction>
</comment>
<comment type="caution">
    <text evidence="6">The sequence shown here is derived from an EMBL/GenBank/DDBJ whole genome shotgun (WGS) entry which is preliminary data.</text>
</comment>
<feature type="binding site" evidence="5">
    <location>
        <position position="208"/>
    </location>
    <ligand>
        <name>adenosylcob(III)alamin</name>
        <dbReference type="ChEBI" id="CHEBI:18408"/>
    </ligand>
</feature>
<name>A0AA41WMH1_9RALS</name>
<comment type="pathway">
    <text evidence="5">Amine and polyamine degradation; ethanolamine degradation.</text>
</comment>
<accession>A0AA41WMH1</accession>
<dbReference type="GO" id="GO:0009350">
    <property type="term" value="C:ethanolamine ammonia-lyase complex"/>
    <property type="evidence" value="ECO:0007669"/>
    <property type="project" value="UniProtKB-UniRule"/>
</dbReference>
<keyword evidence="3 5" id="KW-0170">Cobalt</keyword>
<dbReference type="RefSeq" id="WP_253534476.1">
    <property type="nucleotide sequence ID" value="NZ_JAMYWC010000001.1"/>
</dbReference>
<dbReference type="InterPro" id="IPR042251">
    <property type="entry name" value="EutC_C"/>
</dbReference>
<dbReference type="GO" id="GO:0031471">
    <property type="term" value="C:ethanolamine degradation polyhedral organelle"/>
    <property type="evidence" value="ECO:0007669"/>
    <property type="project" value="UniProtKB-UniRule"/>
</dbReference>
<evidence type="ECO:0000256" key="2">
    <source>
        <dbReference type="ARBA" id="ARBA00023239"/>
    </source>
</evidence>
<comment type="similarity">
    <text evidence="5">Belongs to the EutC family.</text>
</comment>
<reference evidence="7" key="1">
    <citation type="journal article" date="2023" name="Front. Microbiol.">
        <title>Ralstonia chuxiongensis sp. nov., Ralstonia mojiangensis sp. nov., and Ralstonia soli sp. nov., isolated from tobacco fields, are three novel species in the family Burkholderiaceae.</title>
        <authorList>
            <person name="Lu C.H."/>
            <person name="Zhang Y.Y."/>
            <person name="Jiang N."/>
            <person name="Chen W."/>
            <person name="Shao X."/>
            <person name="Zhao Z.M."/>
            <person name="Lu W.L."/>
            <person name="Hu X."/>
            <person name="Xi Y.X."/>
            <person name="Zou S.Y."/>
            <person name="Wei Q.J."/>
            <person name="Lin Z.L."/>
            <person name="Gong L."/>
            <person name="Gai X.T."/>
            <person name="Zhang L.Q."/>
            <person name="Li J.Y."/>
            <person name="Jin Y."/>
            <person name="Xia Z.Y."/>
        </authorList>
    </citation>
    <scope>NUCLEOTIDE SEQUENCE [LARGE SCALE GENOMIC DNA]</scope>
    <source>
        <strain evidence="7">21YRMH01-3</strain>
    </source>
</reference>
<dbReference type="HAMAP" id="MF_00601">
    <property type="entry name" value="EutC"/>
    <property type="match status" value="1"/>
</dbReference>
<dbReference type="Pfam" id="PF05985">
    <property type="entry name" value="EutC"/>
    <property type="match status" value="1"/>
</dbReference>
<organism evidence="6 7">
    <name type="scientific">Ralstonia chuxiongensis</name>
    <dbReference type="NCBI Taxonomy" id="2957504"/>
    <lineage>
        <taxon>Bacteria</taxon>
        <taxon>Pseudomonadati</taxon>
        <taxon>Pseudomonadota</taxon>
        <taxon>Betaproteobacteria</taxon>
        <taxon>Burkholderiales</taxon>
        <taxon>Burkholderiaceae</taxon>
        <taxon>Ralstonia</taxon>
    </lineage>
</organism>
<evidence type="ECO:0000256" key="4">
    <source>
        <dbReference type="ARBA" id="ARBA00024446"/>
    </source>
</evidence>
<sequence length="263" mass="27796">MPKHTLVQPNPWTHLRAFTDARIALGRAGNSQTTDAVLAFGVAHAQARDAVHLPLDSTALSAALGQAGLTALTVHSAAADRAQYLRRPDLGRRLDDASRVKLGPLRPAQPFDVVFVIADGLSALAVQSHSVPLLCCVRDRLPRDWSIGPVVIAGQSRVALGDEIGALLGARQVVMLIGERPGLSSPDSLGIYLTYAPRVGCSDAQRNCISNVRPAGLTYDQAATRLVFLLKGALALGRSGVDLKDDTPSIASGTSRLAERHDP</sequence>
<dbReference type="Proteomes" id="UP001162793">
    <property type="component" value="Unassembled WGS sequence"/>
</dbReference>
<proteinExistence type="inferred from homology"/>
<dbReference type="GO" id="GO:0006520">
    <property type="term" value="P:amino acid metabolic process"/>
    <property type="evidence" value="ECO:0007669"/>
    <property type="project" value="InterPro"/>
</dbReference>
<dbReference type="EC" id="4.3.1.7" evidence="5"/>
<protein>
    <recommendedName>
        <fullName evidence="5">Ethanolamine ammonia-lyase small subunit</fullName>
        <shortName evidence="5">EAL small subunit</shortName>
        <ecNumber evidence="5">4.3.1.7</ecNumber>
    </recommendedName>
</protein>
<keyword evidence="4 5" id="KW-1283">Bacterial microcompartment</keyword>
<feature type="binding site" evidence="5">
    <location>
        <position position="158"/>
    </location>
    <ligand>
        <name>adenosylcob(III)alamin</name>
        <dbReference type="ChEBI" id="CHEBI:18408"/>
    </ligand>
</feature>
<dbReference type="GO" id="GO:0046336">
    <property type="term" value="P:ethanolamine catabolic process"/>
    <property type="evidence" value="ECO:0007669"/>
    <property type="project" value="UniProtKB-UniRule"/>
</dbReference>
<comment type="function">
    <text evidence="5">Catalyzes the deamination of various vicinal amino-alcohols to oxo compounds. Allows this organism to utilize ethanolamine as the sole source of nitrogen and carbon in the presence of external vitamin B12.</text>
</comment>
<dbReference type="GO" id="GO:0031419">
    <property type="term" value="F:cobalamin binding"/>
    <property type="evidence" value="ECO:0007669"/>
    <property type="project" value="UniProtKB-UniRule"/>
</dbReference>
<dbReference type="Gene3D" id="3.40.50.11240">
    <property type="entry name" value="Ethanolamine ammonia-lyase light chain (EutC)"/>
    <property type="match status" value="1"/>
</dbReference>
<dbReference type="EMBL" id="JAMYWC010000001">
    <property type="protein sequence ID" value="MCP1170931.1"/>
    <property type="molecule type" value="Genomic_DNA"/>
</dbReference>
<gene>
    <name evidence="5 6" type="primary">eutC</name>
    <name evidence="6" type="ORF">NKG59_01110</name>
</gene>
<dbReference type="Gene3D" id="1.10.30.40">
    <property type="entry name" value="Ethanolamine ammonia-lyase light chain (EutC), N-terminal domain"/>
    <property type="match status" value="1"/>
</dbReference>